<dbReference type="InParanoid" id="A0A672FD72"/>
<dbReference type="InterPro" id="IPR042465">
    <property type="entry name" value="XXLT1"/>
</dbReference>
<protein>
    <submittedName>
        <fullName evidence="1">Uncharacterized protein</fullName>
    </submittedName>
</protein>
<proteinExistence type="predicted"/>
<evidence type="ECO:0000313" key="2">
    <source>
        <dbReference type="Proteomes" id="UP000472267"/>
    </source>
</evidence>
<dbReference type="PANTHER" id="PTHR46612">
    <property type="entry name" value="XYLOSIDE XYLOSYLTRANSFERASE 1"/>
    <property type="match status" value="1"/>
</dbReference>
<dbReference type="Ensembl" id="ENSSFAT00005002404.1">
    <property type="protein sequence ID" value="ENSSFAP00005002240.1"/>
    <property type="gene ID" value="ENSSFAG00005001575.1"/>
</dbReference>
<dbReference type="PANTHER" id="PTHR46612:SF1">
    <property type="entry name" value="XYLOSIDE XYLOSYLTRANSFERASE 1"/>
    <property type="match status" value="1"/>
</dbReference>
<accession>A0A672FD72</accession>
<keyword evidence="2" id="KW-1185">Reference proteome</keyword>
<organism evidence="1 2">
    <name type="scientific">Salarias fasciatus</name>
    <name type="common">Jewelled blenny</name>
    <name type="synonym">Blennius fasciatus</name>
    <dbReference type="NCBI Taxonomy" id="181472"/>
    <lineage>
        <taxon>Eukaryota</taxon>
        <taxon>Metazoa</taxon>
        <taxon>Chordata</taxon>
        <taxon>Craniata</taxon>
        <taxon>Vertebrata</taxon>
        <taxon>Euteleostomi</taxon>
        <taxon>Actinopterygii</taxon>
        <taxon>Neopterygii</taxon>
        <taxon>Teleostei</taxon>
        <taxon>Neoteleostei</taxon>
        <taxon>Acanthomorphata</taxon>
        <taxon>Ovalentaria</taxon>
        <taxon>Blenniimorphae</taxon>
        <taxon>Blenniiformes</taxon>
        <taxon>Blennioidei</taxon>
        <taxon>Blenniidae</taxon>
        <taxon>Salariinae</taxon>
        <taxon>Salarias</taxon>
    </lineage>
</organism>
<dbReference type="OMA" id="HRIMPTG"/>
<dbReference type="GO" id="GO:0005789">
    <property type="term" value="C:endoplasmic reticulum membrane"/>
    <property type="evidence" value="ECO:0007669"/>
    <property type="project" value="TreeGrafter"/>
</dbReference>
<dbReference type="AlphaFoldDB" id="A0A672FD72"/>
<dbReference type="Proteomes" id="UP000472267">
    <property type="component" value="Chromosome 23"/>
</dbReference>
<sequence>YWKGTWMKVVLFHDVVALTQKLFPSVEAMQKHFSAGSGAYYSDSIFFLSVAMHRIMPQSKNCNTCPLLMTDSESK</sequence>
<dbReference type="GO" id="GO:0016266">
    <property type="term" value="P:protein O-linked glycosylation via N-acetyl-galactosamine"/>
    <property type="evidence" value="ECO:0007669"/>
    <property type="project" value="TreeGrafter"/>
</dbReference>
<reference evidence="1" key="3">
    <citation type="submission" date="2025-09" db="UniProtKB">
        <authorList>
            <consortium name="Ensembl"/>
        </authorList>
    </citation>
    <scope>IDENTIFICATION</scope>
</reference>
<dbReference type="GO" id="GO:0140560">
    <property type="term" value="F:xylosyl alpha-1,3-xylosyltransferase activity"/>
    <property type="evidence" value="ECO:0007669"/>
    <property type="project" value="TreeGrafter"/>
</dbReference>
<reference evidence="1" key="2">
    <citation type="submission" date="2025-08" db="UniProtKB">
        <authorList>
            <consortium name="Ensembl"/>
        </authorList>
    </citation>
    <scope>IDENTIFICATION</scope>
</reference>
<name>A0A672FD72_SALFA</name>
<evidence type="ECO:0000313" key="1">
    <source>
        <dbReference type="Ensembl" id="ENSSFAP00005002240.1"/>
    </source>
</evidence>
<reference evidence="1" key="1">
    <citation type="submission" date="2019-06" db="EMBL/GenBank/DDBJ databases">
        <authorList>
            <consortium name="Wellcome Sanger Institute Data Sharing"/>
        </authorList>
    </citation>
    <scope>NUCLEOTIDE SEQUENCE [LARGE SCALE GENOMIC DNA]</scope>
</reference>